<feature type="transmembrane region" description="Helical" evidence="1">
    <location>
        <begin position="21"/>
        <end position="39"/>
    </location>
</feature>
<feature type="transmembrane region" description="Helical" evidence="1">
    <location>
        <begin position="59"/>
        <end position="81"/>
    </location>
</feature>
<keyword evidence="1" id="KW-0812">Transmembrane</keyword>
<keyword evidence="4" id="KW-1185">Reference proteome</keyword>
<dbReference type="Proteomes" id="UP000196365">
    <property type="component" value="Unassembled WGS sequence"/>
</dbReference>
<evidence type="ECO:0000313" key="3">
    <source>
        <dbReference type="EMBL" id="SJZ36689.1"/>
    </source>
</evidence>
<evidence type="ECO:0000313" key="4">
    <source>
        <dbReference type="Proteomes" id="UP000196365"/>
    </source>
</evidence>
<dbReference type="InterPro" id="IPR011642">
    <property type="entry name" value="Gate_dom"/>
</dbReference>
<dbReference type="AlphaFoldDB" id="A0A1T4K2S6"/>
<accession>A0A1T4K2S6</accession>
<sequence length="137" mass="15160">MIIALKDGFKKGIFTTWKLTKIIIPCYIIITLLQHTPMIEIISNFFEPILEFLGLPGEAALVLVSGNLINIYAALGVISALNFTMKEIIILSLMLSFSHSLILESAVMKKMGANILKLNTLRIAMSILSGLIVNILW</sequence>
<evidence type="ECO:0000256" key="1">
    <source>
        <dbReference type="SAM" id="Phobius"/>
    </source>
</evidence>
<dbReference type="Pfam" id="PF07670">
    <property type="entry name" value="Gate"/>
    <property type="match status" value="1"/>
</dbReference>
<evidence type="ECO:0000259" key="2">
    <source>
        <dbReference type="Pfam" id="PF07670"/>
    </source>
</evidence>
<feature type="transmembrane region" description="Helical" evidence="1">
    <location>
        <begin position="88"/>
        <end position="108"/>
    </location>
</feature>
<dbReference type="RefSeq" id="WP_087677742.1">
    <property type="nucleotide sequence ID" value="NZ_FUWV01000001.1"/>
</dbReference>
<dbReference type="OrthoDB" id="9779080at2"/>
<name>A0A1T4K2S6_9FIRM</name>
<reference evidence="3 4" key="1">
    <citation type="submission" date="2017-02" db="EMBL/GenBank/DDBJ databases">
        <authorList>
            <person name="Peterson S.W."/>
        </authorList>
    </citation>
    <scope>NUCLEOTIDE SEQUENCE [LARGE SCALE GENOMIC DNA]</scope>
    <source>
        <strain evidence="3 4">DSM 15102</strain>
    </source>
</reference>
<proteinExistence type="predicted"/>
<protein>
    <submittedName>
        <fullName evidence="3">Nucleoside recognition</fullName>
    </submittedName>
</protein>
<feature type="domain" description="Nucleoside transporter/FeoB GTPase Gate" evidence="2">
    <location>
        <begin position="17"/>
        <end position="112"/>
    </location>
</feature>
<keyword evidence="1" id="KW-1133">Transmembrane helix</keyword>
<gene>
    <name evidence="3" type="ORF">SAMN02745973_00302</name>
</gene>
<feature type="transmembrane region" description="Helical" evidence="1">
    <location>
        <begin position="120"/>
        <end position="136"/>
    </location>
</feature>
<dbReference type="EMBL" id="FUWV01000001">
    <property type="protein sequence ID" value="SJZ36689.1"/>
    <property type="molecule type" value="Genomic_DNA"/>
</dbReference>
<keyword evidence="1" id="KW-0472">Membrane</keyword>
<organism evidence="3 4">
    <name type="scientific">Garciella nitratireducens DSM 15102</name>
    <dbReference type="NCBI Taxonomy" id="1121911"/>
    <lineage>
        <taxon>Bacteria</taxon>
        <taxon>Bacillati</taxon>
        <taxon>Bacillota</taxon>
        <taxon>Clostridia</taxon>
        <taxon>Eubacteriales</taxon>
        <taxon>Eubacteriaceae</taxon>
        <taxon>Garciella</taxon>
    </lineage>
</organism>